<reference evidence="2" key="2">
    <citation type="submission" date="2013-10" db="EMBL/GenBank/DDBJ databases">
        <authorList>
            <person name="Aslett M."/>
        </authorList>
    </citation>
    <scope>NUCLEOTIDE SEQUENCE [LARGE SCALE GENOMIC DNA]</scope>
    <source>
        <strain evidence="2">Weybridge</strain>
    </source>
</reference>
<dbReference type="InterPro" id="IPR011993">
    <property type="entry name" value="PH-like_dom_sf"/>
</dbReference>
<dbReference type="AlphaFoldDB" id="U6MBF7"/>
<proteinExistence type="predicted"/>
<feature type="region of interest" description="Disordered" evidence="1">
    <location>
        <begin position="262"/>
        <end position="298"/>
    </location>
</feature>
<dbReference type="Gene3D" id="2.30.29.30">
    <property type="entry name" value="Pleckstrin-homology domain (PH domain)/Phosphotyrosine-binding domain (PTB)"/>
    <property type="match status" value="1"/>
</dbReference>
<accession>U6MBF7</accession>
<feature type="region of interest" description="Disordered" evidence="1">
    <location>
        <begin position="827"/>
        <end position="893"/>
    </location>
</feature>
<organism evidence="2 3">
    <name type="scientific">Eimeria maxima</name>
    <name type="common">Coccidian parasite</name>
    <dbReference type="NCBI Taxonomy" id="5804"/>
    <lineage>
        <taxon>Eukaryota</taxon>
        <taxon>Sar</taxon>
        <taxon>Alveolata</taxon>
        <taxon>Apicomplexa</taxon>
        <taxon>Conoidasida</taxon>
        <taxon>Coccidia</taxon>
        <taxon>Eucoccidiorida</taxon>
        <taxon>Eimeriorina</taxon>
        <taxon>Eimeriidae</taxon>
        <taxon>Eimeria</taxon>
    </lineage>
</organism>
<dbReference type="Proteomes" id="UP000030763">
    <property type="component" value="Unassembled WGS sequence"/>
</dbReference>
<evidence type="ECO:0000313" key="3">
    <source>
        <dbReference type="Proteomes" id="UP000030763"/>
    </source>
</evidence>
<dbReference type="OMA" id="DCMDLPW"/>
<name>U6MBF7_EIMMA</name>
<dbReference type="EMBL" id="HG722068">
    <property type="protein sequence ID" value="CDJ61371.1"/>
    <property type="molecule type" value="Genomic_DNA"/>
</dbReference>
<dbReference type="GeneID" id="25338035"/>
<dbReference type="VEuPathDB" id="ToxoDB:EMWEY_00040490"/>
<sequence>MSSQPPDNRPITGPSAAAAQALAAHNLLAQNPRSASLPCPTARTSHNRFPPTFSALEGPQEAPIATEESEFVDAYDPLSSILEQQSSPPLLLKLDPEDGREAVDSWKECKEHEAAHVCRASEAVGGYLPPTSNAKGSSFFASPDAVELVKREQREERRDSSTDDSAATVEYFVSRSSSSMLPEGVSAVGEGKLVQLDSPSLCSPLDLHDIATAFQQTTDLAAAALAMPNPPVPAGTAPATAAPAAPAAPALASTSGRTLPTLAAGVDAPGKSSAAGVATAPTAQSAATGSGATGVDRTGSQTCMLWPFESGVRPWDDVRQDIREAAEAVGSTQLEDLPKKRIWVFHRGVCTPVSWYADTSSEDVKTAVLCACDVLADDVGGVEACGTNGGFCLRLIQPLPDLAEVDEEGLFREVKTLSFCCQLPSEKGVAEETVPSATTQQATDCPDAPTAAGETEADVPPETGAAATASATAAETGVCKEMSVVVTLGPRVFARDFGDLRDGGAYMLELQAVACPEQQQQQQELQLLRQQVGDKWRRLAVEVEPLSHIEAQKAVLQMRKGTNLLKHTRFGHPHLRQFQLSTDRQRLLWYTANKGKKASVVKWHELEGLVLGQKSANFEAYRIPALQHLSFSLVFKQEQGFAELAAAATPANAAAAVVLPPAWLESAPKTLDLTCKDEVEFDFWVAGCKALIASAKGIRLSKLQLLSHSRRLALERSETTVQLTKLPQVTERVGLKDCMDLPWYPPEELERKCQEQLLRVEAAAEELRTLHKGGAAPPAMGLSSFLGAGPAYATVLEDRVAEEDEETELERVRELVEEVQQLLTYRQAQEAGQQQKEPVAATSGTGGTPSSKDLYKISPSTTACPSGNGAPKPSSSEAPVPHTPNRHQEQQLREQQLQVLEQDGSVLAISSAGTVLRAGDLRLKDNFEDPATEGQLDLQHISLHLQRSFSSLIDTTAQAQQRVASAFAAAAAAAASAVLGEDATAAQTRRPKEQLPPDDVERLQAISQLLWRAEVDIENIEDMLSRLQQPNGFGHIAVSDALSSFNELLAGQVRSWGGQLSSLLDGVLSSGALPQAGRTASVSSDYSLDTEFN</sequence>
<evidence type="ECO:0000313" key="2">
    <source>
        <dbReference type="EMBL" id="CDJ61371.1"/>
    </source>
</evidence>
<feature type="compositionally biased region" description="Polar residues" evidence="1">
    <location>
        <begin position="827"/>
        <end position="836"/>
    </location>
</feature>
<dbReference type="SUPFAM" id="SSF50729">
    <property type="entry name" value="PH domain-like"/>
    <property type="match status" value="1"/>
</dbReference>
<dbReference type="PANTHER" id="PTHR48125:SF10">
    <property type="entry name" value="OS12G0136300 PROTEIN"/>
    <property type="match status" value="1"/>
</dbReference>
<evidence type="ECO:0008006" key="4">
    <source>
        <dbReference type="Google" id="ProtNLM"/>
    </source>
</evidence>
<feature type="compositionally biased region" description="Low complexity" evidence="1">
    <location>
        <begin position="272"/>
        <end position="294"/>
    </location>
</feature>
<dbReference type="PANTHER" id="PTHR48125">
    <property type="entry name" value="LP07818P1"/>
    <property type="match status" value="1"/>
</dbReference>
<reference evidence="2" key="1">
    <citation type="submission" date="2013-10" db="EMBL/GenBank/DDBJ databases">
        <title>Genomic analysis of the causative agents of coccidiosis in chickens.</title>
        <authorList>
            <person name="Reid A.J."/>
            <person name="Blake D."/>
            <person name="Billington K."/>
            <person name="Browne H."/>
            <person name="Dunn M."/>
            <person name="Hung S."/>
            <person name="Kawahara F."/>
            <person name="Miranda-Saavedra D."/>
            <person name="Mourier T."/>
            <person name="Nagra H."/>
            <person name="Otto T.D."/>
            <person name="Rawlings N."/>
            <person name="Sanchez A."/>
            <person name="Sanders M."/>
            <person name="Subramaniam C."/>
            <person name="Tay Y."/>
            <person name="Dear P."/>
            <person name="Doerig C."/>
            <person name="Gruber A."/>
            <person name="Parkinson J."/>
            <person name="Shirley M."/>
            <person name="Wan K.L."/>
            <person name="Berriman M."/>
            <person name="Tomley F."/>
            <person name="Pain A."/>
        </authorList>
    </citation>
    <scope>NUCLEOTIDE SEQUENCE [LARGE SCALE GENOMIC DNA]</scope>
    <source>
        <strain evidence="2">Weybridge</strain>
    </source>
</reference>
<keyword evidence="3" id="KW-1185">Reference proteome</keyword>
<dbReference type="RefSeq" id="XP_013338021.1">
    <property type="nucleotide sequence ID" value="XM_013482567.1"/>
</dbReference>
<gene>
    <name evidence="2" type="ORF">EMWEY_00040490</name>
</gene>
<evidence type="ECO:0000256" key="1">
    <source>
        <dbReference type="SAM" id="MobiDB-lite"/>
    </source>
</evidence>
<protein>
    <recommendedName>
        <fullName evidence="4">PH domain-containing protein</fullName>
    </recommendedName>
</protein>
<dbReference type="OrthoDB" id="5981550at2759"/>
<feature type="region of interest" description="Disordered" evidence="1">
    <location>
        <begin position="431"/>
        <end position="469"/>
    </location>
</feature>